<dbReference type="OrthoDB" id="292523at2"/>
<evidence type="ECO:0000313" key="2">
    <source>
        <dbReference type="EMBL" id="TWU17035.1"/>
    </source>
</evidence>
<dbReference type="AlphaFoldDB" id="A0A5C6BYN0"/>
<dbReference type="EMBL" id="SJPU01000002">
    <property type="protein sequence ID" value="TWU17035.1"/>
    <property type="molecule type" value="Genomic_DNA"/>
</dbReference>
<sequence>MAKPAHTKSSNKPSEPAPATPAEASTTATETDTTVQPKTDDVATSKRAATKQVKETPVAPRPKKTKTPAAKQGSMMPSEQKLEHLAAAIAAAGDADNLLLILEHVDAAGGPAEVIESIEAYRALKNAVEQSGS</sequence>
<organism evidence="2 3">
    <name type="scientific">Allorhodopirellula heiligendammensis</name>
    <dbReference type="NCBI Taxonomy" id="2714739"/>
    <lineage>
        <taxon>Bacteria</taxon>
        <taxon>Pseudomonadati</taxon>
        <taxon>Planctomycetota</taxon>
        <taxon>Planctomycetia</taxon>
        <taxon>Pirellulales</taxon>
        <taxon>Pirellulaceae</taxon>
        <taxon>Allorhodopirellula</taxon>
    </lineage>
</organism>
<feature type="region of interest" description="Disordered" evidence="1">
    <location>
        <begin position="1"/>
        <end position="77"/>
    </location>
</feature>
<gene>
    <name evidence="2" type="ORF">Poly21_42440</name>
</gene>
<keyword evidence="3" id="KW-1185">Reference proteome</keyword>
<dbReference type="RefSeq" id="WP_146408547.1">
    <property type="nucleotide sequence ID" value="NZ_SJPU01000002.1"/>
</dbReference>
<evidence type="ECO:0000313" key="3">
    <source>
        <dbReference type="Proteomes" id="UP000319908"/>
    </source>
</evidence>
<name>A0A5C6BYN0_9BACT</name>
<dbReference type="Proteomes" id="UP000319908">
    <property type="component" value="Unassembled WGS sequence"/>
</dbReference>
<proteinExistence type="predicted"/>
<protein>
    <submittedName>
        <fullName evidence="2">Uncharacterized protein</fullName>
    </submittedName>
</protein>
<reference evidence="2 3" key="1">
    <citation type="journal article" date="2020" name="Antonie Van Leeuwenhoek">
        <title>Rhodopirellula heiligendammensis sp. nov., Rhodopirellula pilleata sp. nov., and Rhodopirellula solitaria sp. nov. isolated from natural or artificial marine surfaces in Northern Germany and California, USA, and emended description of the genus Rhodopirellula.</title>
        <authorList>
            <person name="Kallscheuer N."/>
            <person name="Wiegand S."/>
            <person name="Jogler M."/>
            <person name="Boedeker C."/>
            <person name="Peeters S.H."/>
            <person name="Rast P."/>
            <person name="Heuer A."/>
            <person name="Jetten M.S.M."/>
            <person name="Rohde M."/>
            <person name="Jogler C."/>
        </authorList>
    </citation>
    <scope>NUCLEOTIDE SEQUENCE [LARGE SCALE GENOMIC DNA]</scope>
    <source>
        <strain evidence="2 3">Poly21</strain>
    </source>
</reference>
<feature type="compositionally biased region" description="Low complexity" evidence="1">
    <location>
        <begin position="20"/>
        <end position="34"/>
    </location>
</feature>
<evidence type="ECO:0000256" key="1">
    <source>
        <dbReference type="SAM" id="MobiDB-lite"/>
    </source>
</evidence>
<accession>A0A5C6BYN0</accession>
<comment type="caution">
    <text evidence="2">The sequence shown here is derived from an EMBL/GenBank/DDBJ whole genome shotgun (WGS) entry which is preliminary data.</text>
</comment>